<evidence type="ECO:0000256" key="1">
    <source>
        <dbReference type="ARBA" id="ARBA00022814"/>
    </source>
</evidence>
<keyword evidence="8" id="KW-1185">Reference proteome</keyword>
<feature type="compositionally biased region" description="Basic and acidic residues" evidence="5">
    <location>
        <begin position="66"/>
        <end position="100"/>
    </location>
</feature>
<keyword evidence="2" id="KW-0805">Transcription regulation</keyword>
<evidence type="ECO:0000313" key="7">
    <source>
        <dbReference type="EMBL" id="KAI5085049.1"/>
    </source>
</evidence>
<feature type="coiled-coil region" evidence="4">
    <location>
        <begin position="223"/>
        <end position="261"/>
    </location>
</feature>
<dbReference type="OrthoDB" id="8300383at2759"/>
<dbReference type="InterPro" id="IPR014722">
    <property type="entry name" value="Rib_uL2_dom2"/>
</dbReference>
<gene>
    <name evidence="7" type="ORF">GOP47_0001218</name>
</gene>
<protein>
    <recommendedName>
        <fullName evidence="6">NusG-like N-terminal domain-containing protein</fullName>
    </recommendedName>
</protein>
<organism evidence="7 8">
    <name type="scientific">Adiantum capillus-veneris</name>
    <name type="common">Maidenhair fern</name>
    <dbReference type="NCBI Taxonomy" id="13818"/>
    <lineage>
        <taxon>Eukaryota</taxon>
        <taxon>Viridiplantae</taxon>
        <taxon>Streptophyta</taxon>
        <taxon>Embryophyta</taxon>
        <taxon>Tracheophyta</taxon>
        <taxon>Polypodiopsida</taxon>
        <taxon>Polypodiidae</taxon>
        <taxon>Polypodiales</taxon>
        <taxon>Pteridineae</taxon>
        <taxon>Pteridaceae</taxon>
        <taxon>Vittarioideae</taxon>
        <taxon>Adiantum</taxon>
    </lineage>
</organism>
<dbReference type="Gene3D" id="2.30.30.30">
    <property type="match status" value="1"/>
</dbReference>
<evidence type="ECO:0000259" key="6">
    <source>
        <dbReference type="SMART" id="SM00738"/>
    </source>
</evidence>
<dbReference type="GO" id="GO:0006354">
    <property type="term" value="P:DNA-templated transcription elongation"/>
    <property type="evidence" value="ECO:0007669"/>
    <property type="project" value="InterPro"/>
</dbReference>
<evidence type="ECO:0000256" key="2">
    <source>
        <dbReference type="ARBA" id="ARBA00023015"/>
    </source>
</evidence>
<dbReference type="InterPro" id="IPR008991">
    <property type="entry name" value="Translation_prot_SH3-like_sf"/>
</dbReference>
<dbReference type="SUPFAM" id="SSF50104">
    <property type="entry name" value="Translation proteins SH3-like domain"/>
    <property type="match status" value="1"/>
</dbReference>
<dbReference type="EMBL" id="JABFUD020000001">
    <property type="protein sequence ID" value="KAI5085049.1"/>
    <property type="molecule type" value="Genomic_DNA"/>
</dbReference>
<dbReference type="InterPro" id="IPR006645">
    <property type="entry name" value="NGN-like_dom"/>
</dbReference>
<comment type="caution">
    <text evidence="7">The sequence shown here is derived from an EMBL/GenBank/DDBJ whole genome shotgun (WGS) entry which is preliminary data.</text>
</comment>
<feature type="region of interest" description="Disordered" evidence="5">
    <location>
        <begin position="59"/>
        <end position="100"/>
    </location>
</feature>
<keyword evidence="1" id="KW-0889">Transcription antitermination</keyword>
<feature type="domain" description="NusG-like N-terminal" evidence="6">
    <location>
        <begin position="116"/>
        <end position="230"/>
    </location>
</feature>
<dbReference type="Gene3D" id="3.30.70.940">
    <property type="entry name" value="NusG, N-terminal domain"/>
    <property type="match status" value="1"/>
</dbReference>
<dbReference type="GO" id="GO:0031564">
    <property type="term" value="P:transcription antitermination"/>
    <property type="evidence" value="ECO:0007669"/>
    <property type="project" value="UniProtKB-KW"/>
</dbReference>
<dbReference type="AlphaFoldDB" id="A0A9D4VER7"/>
<dbReference type="PANTHER" id="PTHR30265">
    <property type="entry name" value="RHO-INTERACTING TRANSCRIPTION TERMINATION FACTOR NUSG"/>
    <property type="match status" value="1"/>
</dbReference>
<dbReference type="Proteomes" id="UP000886520">
    <property type="component" value="Chromosome 1"/>
</dbReference>
<evidence type="ECO:0000313" key="8">
    <source>
        <dbReference type="Proteomes" id="UP000886520"/>
    </source>
</evidence>
<accession>A0A9D4VER7</accession>
<dbReference type="SMART" id="SM00738">
    <property type="entry name" value="NGN"/>
    <property type="match status" value="1"/>
</dbReference>
<reference evidence="7" key="1">
    <citation type="submission" date="2021-01" db="EMBL/GenBank/DDBJ databases">
        <title>Adiantum capillus-veneris genome.</title>
        <authorList>
            <person name="Fang Y."/>
            <person name="Liao Q."/>
        </authorList>
    </citation>
    <scope>NUCLEOTIDE SEQUENCE</scope>
    <source>
        <strain evidence="7">H3</strain>
        <tissue evidence="7">Leaf</tissue>
    </source>
</reference>
<dbReference type="InterPro" id="IPR043425">
    <property type="entry name" value="NusG-like"/>
</dbReference>
<dbReference type="Pfam" id="PF02357">
    <property type="entry name" value="NusG"/>
    <property type="match status" value="1"/>
</dbReference>
<sequence length="322" mass="36838">MNNLSKRKRINLSARGIDHKMVGCKQEYLGLSCFQHQSLLRLPPRSILGVRCASDSAAISASPSSARERRKERNERRGQPKVSWREEVEQKESEKKKASPKGLRYELDMTRLTARGMQWWMLLVPLRFELPLAEDINSALSREFPDEDFEVFVPSVPTKRKMKDGSISTATRRLHSGCVFLRCVLTRRIHDAVKRVRRVRGFFGKRVDFYDVIMPTPVPNEDIEGMRKKIREEEIDLERLKELSKEEMKMKLAEMEAASQQDPLITLGSNIRVLHGPYANFEGCITGLPDGSKEVEVSLMAFGELQKVILASNEIEILPRAA</sequence>
<dbReference type="SUPFAM" id="SSF82679">
    <property type="entry name" value="N-utilization substance G protein NusG, N-terminal domain"/>
    <property type="match status" value="1"/>
</dbReference>
<evidence type="ECO:0000256" key="3">
    <source>
        <dbReference type="ARBA" id="ARBA00023163"/>
    </source>
</evidence>
<dbReference type="PANTHER" id="PTHR30265:SF4">
    <property type="entry name" value="KOW MOTIF FAMILY PROTEIN, EXPRESSED"/>
    <property type="match status" value="1"/>
</dbReference>
<dbReference type="InterPro" id="IPR036735">
    <property type="entry name" value="NGN_dom_sf"/>
</dbReference>
<evidence type="ECO:0000256" key="4">
    <source>
        <dbReference type="SAM" id="Coils"/>
    </source>
</evidence>
<name>A0A9D4VER7_ADICA</name>
<evidence type="ECO:0000256" key="5">
    <source>
        <dbReference type="SAM" id="MobiDB-lite"/>
    </source>
</evidence>
<keyword evidence="3" id="KW-0804">Transcription</keyword>
<keyword evidence="4" id="KW-0175">Coiled coil</keyword>
<proteinExistence type="predicted"/>